<dbReference type="GO" id="GO:0097175">
    <property type="term" value="P:1,6-anhydro-N-acetyl-beta-muramic acid catabolic process"/>
    <property type="evidence" value="ECO:0007669"/>
    <property type="project" value="UniProtKB-UniRule"/>
</dbReference>
<dbReference type="Proteomes" id="UP000502533">
    <property type="component" value="Chromosome"/>
</dbReference>
<dbReference type="EC" id="2.7.1.170" evidence="2"/>
<dbReference type="UniPathway" id="UPA00343"/>
<dbReference type="UniPathway" id="UPA00544"/>
<comment type="pathway">
    <text evidence="2">Amino-sugar metabolism; 1,6-anhydro-N-acetylmuramate degradation.</text>
</comment>
<dbReference type="AlphaFoldDB" id="A0A858JNN0"/>
<keyword evidence="2" id="KW-0547">Nucleotide-binding</keyword>
<reference evidence="3 4" key="1">
    <citation type="submission" date="2020-03" db="EMBL/GenBank/DDBJ databases">
        <title>Isolation of cellulose-producing strains, genome characterization and application of the synthesized cellulose films as an economical and sustainable material for piezoelectric sensor construction.</title>
        <authorList>
            <person name="Mangayil R.K."/>
        </authorList>
    </citation>
    <scope>NUCLEOTIDE SEQUENCE [LARGE SCALE GENOMIC DNA]</scope>
    <source>
        <strain evidence="3 4">ENS 9a1a</strain>
    </source>
</reference>
<dbReference type="PANTHER" id="PTHR30605">
    <property type="entry name" value="ANHYDRO-N-ACETYLMURAMIC ACID KINASE"/>
    <property type="match status" value="1"/>
</dbReference>
<evidence type="ECO:0000313" key="4">
    <source>
        <dbReference type="Proteomes" id="UP000502533"/>
    </source>
</evidence>
<comment type="pathway">
    <text evidence="2">Cell wall biogenesis; peptidoglycan recycling.</text>
</comment>
<comment type="similarity">
    <text evidence="2">Belongs to the anhydro-N-acetylmuramic acid kinase family.</text>
</comment>
<proteinExistence type="inferred from homology"/>
<keyword evidence="2 3" id="KW-0418">Kinase</keyword>
<evidence type="ECO:0000256" key="2">
    <source>
        <dbReference type="HAMAP-Rule" id="MF_01270"/>
    </source>
</evidence>
<keyword evidence="2" id="KW-0067">ATP-binding</keyword>
<feature type="binding site" evidence="2">
    <location>
        <begin position="10"/>
        <end position="17"/>
    </location>
    <ligand>
        <name>ATP</name>
        <dbReference type="ChEBI" id="CHEBI:30616"/>
    </ligand>
</feature>
<dbReference type="GO" id="GO:0016301">
    <property type="term" value="F:kinase activity"/>
    <property type="evidence" value="ECO:0007669"/>
    <property type="project" value="UniProtKB-KW"/>
</dbReference>
<gene>
    <name evidence="2" type="primary">anmK</name>
    <name evidence="3" type="ORF">GWK63_06755</name>
</gene>
<dbReference type="GO" id="GO:0005524">
    <property type="term" value="F:ATP binding"/>
    <property type="evidence" value="ECO:0007669"/>
    <property type="project" value="UniProtKB-UniRule"/>
</dbReference>
<dbReference type="SUPFAM" id="SSF53067">
    <property type="entry name" value="Actin-like ATPase domain"/>
    <property type="match status" value="1"/>
</dbReference>
<dbReference type="NCBIfam" id="NF007141">
    <property type="entry name" value="PRK09585.1-5"/>
    <property type="match status" value="1"/>
</dbReference>
<dbReference type="KEGG" id="kre:GWK63_06755"/>
<dbReference type="InterPro" id="IPR005338">
    <property type="entry name" value="Anhydro_N_Ac-Mur_kinase"/>
</dbReference>
<evidence type="ECO:0000313" key="3">
    <source>
        <dbReference type="EMBL" id="QIP35203.1"/>
    </source>
</evidence>
<organism evidence="3 4">
    <name type="scientific">Komagataeibacter rhaeticus</name>
    <dbReference type="NCBI Taxonomy" id="215221"/>
    <lineage>
        <taxon>Bacteria</taxon>
        <taxon>Pseudomonadati</taxon>
        <taxon>Pseudomonadota</taxon>
        <taxon>Alphaproteobacteria</taxon>
        <taxon>Acetobacterales</taxon>
        <taxon>Acetobacteraceae</taxon>
        <taxon>Komagataeibacter</taxon>
    </lineage>
</organism>
<accession>A0A858JNN0</accession>
<name>A0A858JNN0_9PROT</name>
<dbReference type="InterPro" id="IPR043129">
    <property type="entry name" value="ATPase_NBD"/>
</dbReference>
<protein>
    <recommendedName>
        <fullName evidence="2">Anhydro-N-acetylmuramic acid kinase</fullName>
        <ecNumber evidence="2">2.7.1.170</ecNumber>
    </recommendedName>
    <alternativeName>
        <fullName evidence="2">AnhMurNAc kinase</fullName>
    </alternativeName>
</protein>
<dbReference type="GO" id="GO:0009254">
    <property type="term" value="P:peptidoglycan turnover"/>
    <property type="evidence" value="ECO:0007669"/>
    <property type="project" value="UniProtKB-UniRule"/>
</dbReference>
<dbReference type="RefSeq" id="WP_007398265.1">
    <property type="nucleotide sequence ID" value="NZ_CALMTF010000105.1"/>
</dbReference>
<keyword evidence="2 3" id="KW-0808">Transferase</keyword>
<dbReference type="GO" id="GO:0016773">
    <property type="term" value="F:phosphotransferase activity, alcohol group as acceptor"/>
    <property type="evidence" value="ECO:0007669"/>
    <property type="project" value="UniProtKB-UniRule"/>
</dbReference>
<keyword evidence="4" id="KW-1185">Reference proteome</keyword>
<keyword evidence="1 2" id="KW-0119">Carbohydrate metabolism</keyword>
<dbReference type="HAMAP" id="MF_01270">
    <property type="entry name" value="AnhMurNAc_kinase"/>
    <property type="match status" value="1"/>
</dbReference>
<dbReference type="EMBL" id="CP050139">
    <property type="protein sequence ID" value="QIP35203.1"/>
    <property type="molecule type" value="Genomic_DNA"/>
</dbReference>
<evidence type="ECO:0000256" key="1">
    <source>
        <dbReference type="ARBA" id="ARBA00023277"/>
    </source>
</evidence>
<comment type="catalytic activity">
    <reaction evidence="2">
        <text>1,6-anhydro-N-acetyl-beta-muramate + ATP + H2O = N-acetyl-D-muramate 6-phosphate + ADP + H(+)</text>
        <dbReference type="Rhea" id="RHEA:24952"/>
        <dbReference type="ChEBI" id="CHEBI:15377"/>
        <dbReference type="ChEBI" id="CHEBI:15378"/>
        <dbReference type="ChEBI" id="CHEBI:30616"/>
        <dbReference type="ChEBI" id="CHEBI:58690"/>
        <dbReference type="ChEBI" id="CHEBI:58722"/>
        <dbReference type="ChEBI" id="CHEBI:456216"/>
        <dbReference type="EC" id="2.7.1.170"/>
    </reaction>
</comment>
<dbReference type="GeneID" id="85021847"/>
<dbReference type="Pfam" id="PF03702">
    <property type="entry name" value="AnmK"/>
    <property type="match status" value="1"/>
</dbReference>
<dbReference type="GO" id="GO:0006040">
    <property type="term" value="P:amino sugar metabolic process"/>
    <property type="evidence" value="ECO:0007669"/>
    <property type="project" value="InterPro"/>
</dbReference>
<sequence length="370" mass="38702">MLTAIGLMSGTSLDGVDAAIVRTDGERIAAFGPALSLPYGAALRQRARKILDRAPTLHPDDPELKAVEHEITRHHIDAVRQVRALVPDIDLIGFHGQTILHAPQRRLTWQTGDAALLSRATGLAVVHDFRSADVAAGGEGAPLVPWFHAALLHDVPGPVAVLNIGGVANVTLVGADGSIHACDTGPGNALLDDWAFRHTGTACDVDGRLARAGTVNRAMVAQLLADPYFARPAPKSLDRQTFAAALGLVSTCSPADGAATLAAFTIEAIRRTPLPVRPTRWYVCGGGRHNPVLMQGLRAALGTPVGTVDELGWNGDALEAQCFGFLAARSLRGLPLSAPTITGGPENLSGGRLTCAGLSVPSWISTVMEK</sequence>
<comment type="function">
    <text evidence="2">Catalyzes the specific phosphorylation of 1,6-anhydro-N-acetylmuramic acid (anhMurNAc) with the simultaneous cleavage of the 1,6-anhydro ring, generating MurNAc-6-P. Is required for the utilization of anhMurNAc either imported from the medium or derived from its own cell wall murein, and thus plays a role in cell wall recycling.</text>
</comment>
<dbReference type="Gene3D" id="3.30.420.40">
    <property type="match status" value="2"/>
</dbReference>
<dbReference type="PANTHER" id="PTHR30605:SF0">
    <property type="entry name" value="ANHYDRO-N-ACETYLMURAMIC ACID KINASE"/>
    <property type="match status" value="1"/>
</dbReference>